<feature type="domain" description="Glycosyltransferase subfamily 4-like N-terminal" evidence="2">
    <location>
        <begin position="13"/>
        <end position="164"/>
    </location>
</feature>
<keyword evidence="4" id="KW-1185">Reference proteome</keyword>
<dbReference type="PANTHER" id="PTHR12526">
    <property type="entry name" value="GLYCOSYLTRANSFERASE"/>
    <property type="match status" value="1"/>
</dbReference>
<feature type="domain" description="Glycosyl transferase family 1" evidence="1">
    <location>
        <begin position="173"/>
        <end position="332"/>
    </location>
</feature>
<evidence type="ECO:0000313" key="3">
    <source>
        <dbReference type="EMBL" id="MFB9057051.1"/>
    </source>
</evidence>
<dbReference type="InterPro" id="IPR001296">
    <property type="entry name" value="Glyco_trans_1"/>
</dbReference>
<protein>
    <submittedName>
        <fullName evidence="3">Glycosyltransferase</fullName>
        <ecNumber evidence="3">2.4.-.-</ecNumber>
    </submittedName>
</protein>
<dbReference type="EC" id="2.4.-.-" evidence="3"/>
<dbReference type="Pfam" id="PF13439">
    <property type="entry name" value="Glyco_transf_4"/>
    <property type="match status" value="1"/>
</dbReference>
<dbReference type="Gene3D" id="3.40.50.2000">
    <property type="entry name" value="Glycogen Phosphorylase B"/>
    <property type="match status" value="2"/>
</dbReference>
<dbReference type="EMBL" id="JBHMFC010000042">
    <property type="protein sequence ID" value="MFB9057051.1"/>
    <property type="molecule type" value="Genomic_DNA"/>
</dbReference>
<sequence>MKILCVIDSLGSGGAQRQLVELAKGFKEKGHEVQFLVYHDYNFFEQDLIKSQISITLIPESNYFKRLIKMRRFIRDGDFNGIISFLEGANFISTVAGFPFKKWKLVVGERSANPKILTSFKLRFYRWFHVFSDHVVANSQANLDMVKKANPLLRNKKCAVIYNFTTMGEVALTIPKNQKLVITVPASYRNVKNTEGLVEGINLLTENHKKKLIINWYGSIETKGGKAYYNKVSKKIKEYKLEDVIHLNEASTDIANIYKNSDFIALLSHFEGFPNVISEAMTIGRPVIVTKVSDIPIFVKENENGFLCDSTNTLSIKNAFEKAIETTEKERNIMGLNNLEKAKTLFDKDKIVNAYLTLLK</sequence>
<name>A0ABV5FC93_9FLAO</name>
<dbReference type="Proteomes" id="UP001589585">
    <property type="component" value="Unassembled WGS sequence"/>
</dbReference>
<evidence type="ECO:0000313" key="4">
    <source>
        <dbReference type="Proteomes" id="UP001589585"/>
    </source>
</evidence>
<evidence type="ECO:0000259" key="2">
    <source>
        <dbReference type="Pfam" id="PF13439"/>
    </source>
</evidence>
<dbReference type="InterPro" id="IPR028098">
    <property type="entry name" value="Glyco_trans_4-like_N"/>
</dbReference>
<dbReference type="PANTHER" id="PTHR12526:SF630">
    <property type="entry name" value="GLYCOSYLTRANSFERASE"/>
    <property type="match status" value="1"/>
</dbReference>
<accession>A0ABV5FC93</accession>
<reference evidence="3 4" key="1">
    <citation type="submission" date="2024-09" db="EMBL/GenBank/DDBJ databases">
        <authorList>
            <person name="Sun Q."/>
            <person name="Mori K."/>
        </authorList>
    </citation>
    <scope>NUCLEOTIDE SEQUENCE [LARGE SCALE GENOMIC DNA]</scope>
    <source>
        <strain evidence="3 4">CECT 8622</strain>
    </source>
</reference>
<dbReference type="RefSeq" id="WP_379861273.1">
    <property type="nucleotide sequence ID" value="NZ_JBHMFC010000042.1"/>
</dbReference>
<keyword evidence="3" id="KW-0328">Glycosyltransferase</keyword>
<organism evidence="3 4">
    <name type="scientific">Mariniflexile ostreae</name>
    <dbReference type="NCBI Taxonomy" id="1520892"/>
    <lineage>
        <taxon>Bacteria</taxon>
        <taxon>Pseudomonadati</taxon>
        <taxon>Bacteroidota</taxon>
        <taxon>Flavobacteriia</taxon>
        <taxon>Flavobacteriales</taxon>
        <taxon>Flavobacteriaceae</taxon>
        <taxon>Mariniflexile</taxon>
    </lineage>
</organism>
<evidence type="ECO:0000259" key="1">
    <source>
        <dbReference type="Pfam" id="PF00534"/>
    </source>
</evidence>
<proteinExistence type="predicted"/>
<gene>
    <name evidence="3" type="ORF">ACFFU9_09890</name>
</gene>
<keyword evidence="3" id="KW-0808">Transferase</keyword>
<comment type="caution">
    <text evidence="3">The sequence shown here is derived from an EMBL/GenBank/DDBJ whole genome shotgun (WGS) entry which is preliminary data.</text>
</comment>
<dbReference type="SUPFAM" id="SSF53756">
    <property type="entry name" value="UDP-Glycosyltransferase/glycogen phosphorylase"/>
    <property type="match status" value="1"/>
</dbReference>
<dbReference type="Pfam" id="PF00534">
    <property type="entry name" value="Glycos_transf_1"/>
    <property type="match status" value="1"/>
</dbReference>
<dbReference type="GO" id="GO:0016757">
    <property type="term" value="F:glycosyltransferase activity"/>
    <property type="evidence" value="ECO:0007669"/>
    <property type="project" value="UniProtKB-KW"/>
</dbReference>